<evidence type="ECO:0000313" key="1">
    <source>
        <dbReference type="EMBL" id="GBN90389.1"/>
    </source>
</evidence>
<accession>A0A4Y2ST42</accession>
<dbReference type="Proteomes" id="UP000499080">
    <property type="component" value="Unassembled WGS sequence"/>
</dbReference>
<dbReference type="AlphaFoldDB" id="A0A4Y2ST42"/>
<sequence length="92" mass="10562">MTSRYITPPPPHFRTNVIFPLAHQGKTFRTVRHDNTDEFDTAELRCDVWICHHVVADPTTHILSEKKVTFSITYILYIVFVSISKMGGSRAT</sequence>
<dbReference type="EMBL" id="BGPR01023302">
    <property type="protein sequence ID" value="GBN90389.1"/>
    <property type="molecule type" value="Genomic_DNA"/>
</dbReference>
<proteinExistence type="predicted"/>
<comment type="caution">
    <text evidence="1">The sequence shown here is derived from an EMBL/GenBank/DDBJ whole genome shotgun (WGS) entry which is preliminary data.</text>
</comment>
<gene>
    <name evidence="1" type="ORF">AVEN_210140_1</name>
</gene>
<evidence type="ECO:0000313" key="2">
    <source>
        <dbReference type="Proteomes" id="UP000499080"/>
    </source>
</evidence>
<protein>
    <submittedName>
        <fullName evidence="1">Uncharacterized protein</fullName>
    </submittedName>
</protein>
<name>A0A4Y2ST42_ARAVE</name>
<reference evidence="1 2" key="1">
    <citation type="journal article" date="2019" name="Sci. Rep.">
        <title>Orb-weaving spider Araneus ventricosus genome elucidates the spidroin gene catalogue.</title>
        <authorList>
            <person name="Kono N."/>
            <person name="Nakamura H."/>
            <person name="Ohtoshi R."/>
            <person name="Moran D.A.P."/>
            <person name="Shinohara A."/>
            <person name="Yoshida Y."/>
            <person name="Fujiwara M."/>
            <person name="Mori M."/>
            <person name="Tomita M."/>
            <person name="Arakawa K."/>
        </authorList>
    </citation>
    <scope>NUCLEOTIDE SEQUENCE [LARGE SCALE GENOMIC DNA]</scope>
</reference>
<keyword evidence="2" id="KW-1185">Reference proteome</keyword>
<organism evidence="1 2">
    <name type="scientific">Araneus ventricosus</name>
    <name type="common">Orbweaver spider</name>
    <name type="synonym">Epeira ventricosa</name>
    <dbReference type="NCBI Taxonomy" id="182803"/>
    <lineage>
        <taxon>Eukaryota</taxon>
        <taxon>Metazoa</taxon>
        <taxon>Ecdysozoa</taxon>
        <taxon>Arthropoda</taxon>
        <taxon>Chelicerata</taxon>
        <taxon>Arachnida</taxon>
        <taxon>Araneae</taxon>
        <taxon>Araneomorphae</taxon>
        <taxon>Entelegynae</taxon>
        <taxon>Araneoidea</taxon>
        <taxon>Araneidae</taxon>
        <taxon>Araneus</taxon>
    </lineage>
</organism>